<dbReference type="InterPro" id="IPR011990">
    <property type="entry name" value="TPR-like_helical_dom_sf"/>
</dbReference>
<protein>
    <recommendedName>
        <fullName evidence="3">Tetratricopeptide repeat-containing protein</fullName>
    </recommendedName>
</protein>
<dbReference type="EMBL" id="JASAYT010000010">
    <property type="protein sequence ID" value="MDP8174697.1"/>
    <property type="molecule type" value="Genomic_DNA"/>
</dbReference>
<organism evidence="1 2">
    <name type="scientific">Phocoenobacter skyensis</name>
    <dbReference type="NCBI Taxonomy" id="97481"/>
    <lineage>
        <taxon>Bacteria</taxon>
        <taxon>Pseudomonadati</taxon>
        <taxon>Pseudomonadota</taxon>
        <taxon>Gammaproteobacteria</taxon>
        <taxon>Pasteurellales</taxon>
        <taxon>Pasteurellaceae</taxon>
        <taxon>Phocoenobacter</taxon>
    </lineage>
</organism>
<reference evidence="1" key="1">
    <citation type="journal article" date="2023" name="Front. Microbiol.">
        <title>Phylogeography and host specificity of Pasteurellaceae pathogenic to sea-farmed fish in the north-east Atlantic.</title>
        <authorList>
            <person name="Gulla S."/>
            <person name="Colquhoun D.J."/>
            <person name="Olsen A.B."/>
            <person name="Spilsberg B."/>
            <person name="Lagesen K."/>
            <person name="Aakesson C.P."/>
            <person name="Strom S."/>
            <person name="Manji F."/>
            <person name="Birkbeck T.H."/>
            <person name="Nilsen H.K."/>
        </authorList>
    </citation>
    <scope>NUCLEOTIDE SEQUENCE</scope>
    <source>
        <strain evidence="1">98B1</strain>
    </source>
</reference>
<evidence type="ECO:0008006" key="3">
    <source>
        <dbReference type="Google" id="ProtNLM"/>
    </source>
</evidence>
<dbReference type="Gene3D" id="1.25.40.10">
    <property type="entry name" value="Tetratricopeptide repeat domain"/>
    <property type="match status" value="1"/>
</dbReference>
<dbReference type="AlphaFoldDB" id="A0AAJ6ND96"/>
<dbReference type="SUPFAM" id="SSF48452">
    <property type="entry name" value="TPR-like"/>
    <property type="match status" value="1"/>
</dbReference>
<evidence type="ECO:0000313" key="1">
    <source>
        <dbReference type="EMBL" id="MDP8174697.1"/>
    </source>
</evidence>
<evidence type="ECO:0000313" key="2">
    <source>
        <dbReference type="Proteomes" id="UP001231736"/>
    </source>
</evidence>
<sequence>MAKETIQLTKEEKTLFESLSVVQKQNMEFALMRYCTTEWQKVAMIVVKTIESYYPELSEMSGVFVQQIAELVEKGELLSKGNLNKIRFSEVKLKSKDINKNLIRLSEDERYKNYVKHIAYDNYSEARKCLESITDDLRVSLGGIYMFIGDTYYREKNYTKTKEYYLLAIKVSSGFFFEIEYADLLAYKLGEFEEAETIANKIIKECLENPFEKIEGDFSSQYYQSRSKDIIKDINRMKNKHR</sequence>
<comment type="caution">
    <text evidence="1">The sequence shown here is derived from an EMBL/GenBank/DDBJ whole genome shotgun (WGS) entry which is preliminary data.</text>
</comment>
<gene>
    <name evidence="1" type="ORF">QJU97_04380</name>
</gene>
<dbReference type="RefSeq" id="WP_306376147.1">
    <property type="nucleotide sequence ID" value="NZ_JASAYT010000010.1"/>
</dbReference>
<accession>A0AAJ6ND96</accession>
<proteinExistence type="predicted"/>
<name>A0AAJ6ND96_9PAST</name>
<dbReference type="Proteomes" id="UP001231736">
    <property type="component" value="Unassembled WGS sequence"/>
</dbReference>